<evidence type="ECO:0000256" key="4">
    <source>
        <dbReference type="ARBA" id="ARBA00022519"/>
    </source>
</evidence>
<dbReference type="OrthoDB" id="476679at2"/>
<feature type="transmembrane region" description="Helical" evidence="9">
    <location>
        <begin position="149"/>
        <end position="168"/>
    </location>
</feature>
<dbReference type="EMBL" id="AP018316">
    <property type="protein sequence ID" value="BAZ88073.1"/>
    <property type="molecule type" value="Genomic_DNA"/>
</dbReference>
<evidence type="ECO:0000256" key="6">
    <source>
        <dbReference type="ARBA" id="ARBA00022970"/>
    </source>
</evidence>
<dbReference type="RefSeq" id="WP_096670448.1">
    <property type="nucleotide sequence ID" value="NZ_AP018316.1"/>
</dbReference>
<dbReference type="GO" id="GO:0015173">
    <property type="term" value="F:aromatic amino acid transmembrane transporter activity"/>
    <property type="evidence" value="ECO:0007669"/>
    <property type="project" value="InterPro"/>
</dbReference>
<dbReference type="InterPro" id="IPR018227">
    <property type="entry name" value="Amino_acid_transport_2"/>
</dbReference>
<evidence type="ECO:0000256" key="8">
    <source>
        <dbReference type="ARBA" id="ARBA00023136"/>
    </source>
</evidence>
<feature type="transmembrane region" description="Helical" evidence="9">
    <location>
        <begin position="180"/>
        <end position="200"/>
    </location>
</feature>
<feature type="transmembrane region" description="Helical" evidence="9">
    <location>
        <begin position="212"/>
        <end position="235"/>
    </location>
</feature>
<keyword evidence="6" id="KW-0029">Amino-acid transport</keyword>
<name>A0A1Z4V9K7_9CYAN</name>
<feature type="transmembrane region" description="Helical" evidence="9">
    <location>
        <begin position="29"/>
        <end position="51"/>
    </location>
</feature>
<evidence type="ECO:0000256" key="2">
    <source>
        <dbReference type="ARBA" id="ARBA00022448"/>
    </source>
</evidence>
<dbReference type="GO" id="GO:0003333">
    <property type="term" value="P:amino acid transmembrane transport"/>
    <property type="evidence" value="ECO:0007669"/>
    <property type="project" value="InterPro"/>
</dbReference>
<dbReference type="Pfam" id="PF03222">
    <property type="entry name" value="Trp_Tyr_perm"/>
    <property type="match status" value="1"/>
</dbReference>
<comment type="subcellular location">
    <subcellularLocation>
        <location evidence="1">Cell inner membrane</location>
        <topology evidence="1">Multi-pass membrane protein</topology>
    </subcellularLocation>
</comment>
<dbReference type="Gene3D" id="1.20.1740.10">
    <property type="entry name" value="Amino acid/polyamine transporter I"/>
    <property type="match status" value="1"/>
</dbReference>
<evidence type="ECO:0000256" key="7">
    <source>
        <dbReference type="ARBA" id="ARBA00022989"/>
    </source>
</evidence>
<dbReference type="GO" id="GO:0005886">
    <property type="term" value="C:plasma membrane"/>
    <property type="evidence" value="ECO:0007669"/>
    <property type="project" value="UniProtKB-SubCell"/>
</dbReference>
<keyword evidence="8 9" id="KW-0472">Membrane</keyword>
<evidence type="ECO:0000256" key="1">
    <source>
        <dbReference type="ARBA" id="ARBA00004429"/>
    </source>
</evidence>
<dbReference type="Proteomes" id="UP000218702">
    <property type="component" value="Chromosome"/>
</dbReference>
<protein>
    <submittedName>
        <fullName evidence="10">Aromatic amino acid permease</fullName>
    </submittedName>
</protein>
<keyword evidence="11" id="KW-1185">Reference proteome</keyword>
<dbReference type="InterPro" id="IPR013059">
    <property type="entry name" value="Trp_tyr_transpt"/>
</dbReference>
<sequence>MNKKEQTVTRLFSHLKFDNNKFQHQPGSVLGNTALIVGTTIGAGIIGLPAVTLPSGIIPSTILLIIVWLYTLISGLLIAELTLNVMKFEGISHIGLLAIIEKILGKPGARIAGIAYVFNHYALLVAYMTEGGKILTTTVDKVWELEHISPQWVGTVSFFLVFGSLMYWGKDRLVERINGIFIIILLITFLGLLILGGMQFQTSQLLVQNWQSIGNAIAIIYVAMFFHSIIPLVVTQLEGDSPKIRQSILIGSVIPLFMFLAWNAVILGCMTPDILSHNFANESVFDPLQILRTGQSGEWFAVLLSIFSEFAIVTSFIGITYGLADFFQDISILTKSEISRLPLYSLVLLPPLSLGTFNPNIFFHALEYTGAFSVSILGGIMPALMSWKQSQTPEFTNGNYQTLVPGGKITLIFIMVGALFLICRQILVIYQF</sequence>
<keyword evidence="4" id="KW-0997">Cell inner membrane</keyword>
<organism evidence="10 11">
    <name type="scientific">Dolichospermum compactum NIES-806</name>
    <dbReference type="NCBI Taxonomy" id="1973481"/>
    <lineage>
        <taxon>Bacteria</taxon>
        <taxon>Bacillati</taxon>
        <taxon>Cyanobacteriota</taxon>
        <taxon>Cyanophyceae</taxon>
        <taxon>Nostocales</taxon>
        <taxon>Aphanizomenonaceae</taxon>
        <taxon>Dolichospermum</taxon>
        <taxon>Dolichospermum compactum</taxon>
    </lineage>
</organism>
<evidence type="ECO:0000313" key="10">
    <source>
        <dbReference type="EMBL" id="BAZ88073.1"/>
    </source>
</evidence>
<dbReference type="KEGG" id="dcm:NIES806_43070"/>
<gene>
    <name evidence="10" type="ORF">NIES806_43070</name>
</gene>
<dbReference type="PANTHER" id="PTHR32195">
    <property type="entry name" value="OS07G0662800 PROTEIN"/>
    <property type="match status" value="1"/>
</dbReference>
<feature type="transmembrane region" description="Helical" evidence="9">
    <location>
        <begin position="57"/>
        <end position="79"/>
    </location>
</feature>
<keyword evidence="5 9" id="KW-0812">Transmembrane</keyword>
<keyword evidence="2" id="KW-0813">Transport</keyword>
<dbReference type="PANTHER" id="PTHR32195:SF26">
    <property type="entry name" value="TRYPTOPHAN OR TYROSINE TRANSPORTER PROTEIN"/>
    <property type="match status" value="1"/>
</dbReference>
<dbReference type="PRINTS" id="PR00166">
    <property type="entry name" value="AROAAPRMEASE"/>
</dbReference>
<proteinExistence type="predicted"/>
<dbReference type="AlphaFoldDB" id="A0A1Z4V9K7"/>
<accession>A0A1Z4V9K7</accession>
<evidence type="ECO:0000256" key="3">
    <source>
        <dbReference type="ARBA" id="ARBA00022475"/>
    </source>
</evidence>
<keyword evidence="7 9" id="KW-1133">Transmembrane helix</keyword>
<feature type="transmembrane region" description="Helical" evidence="9">
    <location>
        <begin position="299"/>
        <end position="323"/>
    </location>
</feature>
<feature type="transmembrane region" description="Helical" evidence="9">
    <location>
        <begin position="111"/>
        <end position="129"/>
    </location>
</feature>
<evidence type="ECO:0000313" key="11">
    <source>
        <dbReference type="Proteomes" id="UP000218702"/>
    </source>
</evidence>
<evidence type="ECO:0000256" key="5">
    <source>
        <dbReference type="ARBA" id="ARBA00022692"/>
    </source>
</evidence>
<keyword evidence="3" id="KW-1003">Cell membrane</keyword>
<reference evidence="10 11" key="1">
    <citation type="submission" date="2017-06" db="EMBL/GenBank/DDBJ databases">
        <title>Genome sequencing of cyanobaciteial culture collection at National Institute for Environmental Studies (NIES).</title>
        <authorList>
            <person name="Hirose Y."/>
            <person name="Shimura Y."/>
            <person name="Fujisawa T."/>
            <person name="Nakamura Y."/>
            <person name="Kawachi M."/>
        </authorList>
    </citation>
    <scope>NUCLEOTIDE SEQUENCE [LARGE SCALE GENOMIC DNA]</scope>
    <source>
        <strain evidence="10 11">NIES-806</strain>
    </source>
</reference>
<feature type="transmembrane region" description="Helical" evidence="9">
    <location>
        <begin position="368"/>
        <end position="387"/>
    </location>
</feature>
<feature type="transmembrane region" description="Helical" evidence="9">
    <location>
        <begin position="247"/>
        <end position="267"/>
    </location>
</feature>
<feature type="transmembrane region" description="Helical" evidence="9">
    <location>
        <begin position="408"/>
        <end position="430"/>
    </location>
</feature>
<evidence type="ECO:0000256" key="9">
    <source>
        <dbReference type="SAM" id="Phobius"/>
    </source>
</evidence>